<dbReference type="AlphaFoldDB" id="A0AAX0AZ55"/>
<feature type="compositionally biased region" description="Basic and acidic residues" evidence="1">
    <location>
        <begin position="37"/>
        <end position="74"/>
    </location>
</feature>
<keyword evidence="2" id="KW-0689">Ribosomal protein</keyword>
<dbReference type="EMBL" id="JABSWW010000001">
    <property type="protein sequence ID" value="NRT88131.1"/>
    <property type="molecule type" value="Genomic_DNA"/>
</dbReference>
<protein>
    <submittedName>
        <fullName evidence="2">Ribosomal protein L9</fullName>
    </submittedName>
</protein>
<proteinExistence type="predicted"/>
<reference evidence="2" key="2">
    <citation type="journal article" date="2022" name="Nat. Biotechnol.">
        <title>Carbon-negative production of acetone and isopropanol by gas fermentation at industrial pilot scale.</title>
        <authorList>
            <person name="Liew F.E."/>
            <person name="Nogle R."/>
            <person name="Abdalla T."/>
            <person name="Rasor B.J."/>
            <person name="Canter C."/>
            <person name="Jensen R.O."/>
            <person name="Wang L."/>
            <person name="Strutz J."/>
            <person name="Chirania P."/>
            <person name="De Tissera S."/>
            <person name="Mueller A.P."/>
            <person name="Ruan Z."/>
            <person name="Gao A."/>
            <person name="Tran L."/>
            <person name="Engle N.L."/>
            <person name="Bromley J.C."/>
            <person name="Daniell J."/>
            <person name="Conrado R."/>
            <person name="Tschaplinski T.J."/>
            <person name="Giannone R.J."/>
            <person name="Hettich R.L."/>
            <person name="Karim A.S."/>
            <person name="Simpson S.D."/>
            <person name="Brown S.D."/>
            <person name="Leang C."/>
            <person name="Jewett M.C."/>
            <person name="Kopke M."/>
        </authorList>
    </citation>
    <scope>NUCLEOTIDE SEQUENCE</scope>
    <source>
        <strain evidence="2">DJ080</strain>
    </source>
</reference>
<keyword evidence="2" id="KW-0687">Ribonucleoprotein</keyword>
<dbReference type="GO" id="GO:0005840">
    <property type="term" value="C:ribosome"/>
    <property type="evidence" value="ECO:0007669"/>
    <property type="project" value="UniProtKB-KW"/>
</dbReference>
<evidence type="ECO:0000256" key="1">
    <source>
        <dbReference type="SAM" id="MobiDB-lite"/>
    </source>
</evidence>
<comment type="caution">
    <text evidence="2">The sequence shown here is derived from an EMBL/GenBank/DDBJ whole genome shotgun (WGS) entry which is preliminary data.</text>
</comment>
<name>A0AAX0AZ55_CLOBE</name>
<gene>
    <name evidence="2" type="ORF">B0H41_001810</name>
</gene>
<feature type="region of interest" description="Disordered" evidence="1">
    <location>
        <begin position="37"/>
        <end position="104"/>
    </location>
</feature>
<accession>A0AAX0AZ55</accession>
<dbReference type="RefSeq" id="WP_173710684.1">
    <property type="nucleotide sequence ID" value="NZ_JABSWW010000001.1"/>
</dbReference>
<feature type="compositionally biased region" description="Basic and acidic residues" evidence="1">
    <location>
        <begin position="94"/>
        <end position="104"/>
    </location>
</feature>
<reference evidence="2" key="1">
    <citation type="submission" date="2020-05" db="EMBL/GenBank/DDBJ databases">
        <authorList>
            <person name="Brown S."/>
            <person name="Huntemann M."/>
            <person name="Clum A."/>
            <person name="Spunde A."/>
            <person name="Palaniappan K."/>
            <person name="Ritter S."/>
            <person name="Mikhailova N."/>
            <person name="Chen I.-M."/>
            <person name="Stamatis D."/>
            <person name="Reddy T."/>
            <person name="O'Malley R."/>
            <person name="Daum C."/>
            <person name="Shapiro N."/>
            <person name="Ivanova N."/>
            <person name="Kyrpides N."/>
            <person name="Woyke T."/>
        </authorList>
    </citation>
    <scope>NUCLEOTIDE SEQUENCE</scope>
    <source>
        <strain evidence="2">DJ080</strain>
    </source>
</reference>
<evidence type="ECO:0000313" key="2">
    <source>
        <dbReference type="EMBL" id="NRT88131.1"/>
    </source>
</evidence>
<evidence type="ECO:0000313" key="3">
    <source>
        <dbReference type="Proteomes" id="UP001193748"/>
    </source>
</evidence>
<sequence length="161" mass="17788">MKMNVEFESREELLSFVGMFGAAKELVTSKGQAVLVEDKDKNKAEDKHAAEKTKKDKAETKKEEKSKVQDKKEVAVNVEAEETGVDETPTGQIKDAEVTEENKEAEAKITKEMVRAICSKAIKAGKSAEVKNIVSKYGASKLPDLKEECYADAYKDVEALL</sequence>
<dbReference type="Proteomes" id="UP001193748">
    <property type="component" value="Unassembled WGS sequence"/>
</dbReference>
<organism evidence="2 3">
    <name type="scientific">Clostridium beijerinckii</name>
    <name type="common">Clostridium MP</name>
    <dbReference type="NCBI Taxonomy" id="1520"/>
    <lineage>
        <taxon>Bacteria</taxon>
        <taxon>Bacillati</taxon>
        <taxon>Bacillota</taxon>
        <taxon>Clostridia</taxon>
        <taxon>Eubacteriales</taxon>
        <taxon>Clostridiaceae</taxon>
        <taxon>Clostridium</taxon>
    </lineage>
</organism>